<gene>
    <name evidence="3" type="ORF">D6851_07290</name>
</gene>
<evidence type="ECO:0000259" key="2">
    <source>
        <dbReference type="Pfam" id="PF12804"/>
    </source>
</evidence>
<organism evidence="3 4">
    <name type="scientific">Altericroceibacterium spongiae</name>
    <dbReference type="NCBI Taxonomy" id="2320269"/>
    <lineage>
        <taxon>Bacteria</taxon>
        <taxon>Pseudomonadati</taxon>
        <taxon>Pseudomonadota</taxon>
        <taxon>Alphaproteobacteria</taxon>
        <taxon>Sphingomonadales</taxon>
        <taxon>Erythrobacteraceae</taxon>
        <taxon>Altericroceibacterium</taxon>
    </lineage>
</organism>
<name>A0A420EMH7_9SPHN</name>
<dbReference type="GO" id="GO:0016779">
    <property type="term" value="F:nucleotidyltransferase activity"/>
    <property type="evidence" value="ECO:0007669"/>
    <property type="project" value="UniProtKB-ARBA"/>
</dbReference>
<dbReference type="EMBL" id="RAPF01000003">
    <property type="protein sequence ID" value="RKF21814.1"/>
    <property type="molecule type" value="Genomic_DNA"/>
</dbReference>
<protein>
    <recommendedName>
        <fullName evidence="2">MobA-like NTP transferase domain-containing protein</fullName>
    </recommendedName>
</protein>
<evidence type="ECO:0000313" key="3">
    <source>
        <dbReference type="EMBL" id="RKF21814.1"/>
    </source>
</evidence>
<keyword evidence="1" id="KW-0460">Magnesium</keyword>
<dbReference type="InterPro" id="IPR025877">
    <property type="entry name" value="MobA-like_NTP_Trfase"/>
</dbReference>
<comment type="caution">
    <text evidence="3">The sequence shown here is derived from an EMBL/GenBank/DDBJ whole genome shotgun (WGS) entry which is preliminary data.</text>
</comment>
<dbReference type="SUPFAM" id="SSF53448">
    <property type="entry name" value="Nucleotide-diphospho-sugar transferases"/>
    <property type="match status" value="1"/>
</dbReference>
<feature type="domain" description="MobA-like NTP transferase" evidence="2">
    <location>
        <begin position="83"/>
        <end position="197"/>
    </location>
</feature>
<dbReference type="InterPro" id="IPR029044">
    <property type="entry name" value="Nucleotide-diphossugar_trans"/>
</dbReference>
<evidence type="ECO:0000256" key="1">
    <source>
        <dbReference type="ARBA" id="ARBA00022842"/>
    </source>
</evidence>
<reference evidence="3 4" key="1">
    <citation type="submission" date="2018-09" db="EMBL/GenBank/DDBJ databases">
        <title>Altererythrobacter spongiae sp. nov., isolated from a marine sponge.</title>
        <authorList>
            <person name="Zhuang L."/>
            <person name="Luo L."/>
        </authorList>
    </citation>
    <scope>NUCLEOTIDE SEQUENCE [LARGE SCALE GENOMIC DNA]</scope>
    <source>
        <strain evidence="3 4">HN-Y73</strain>
    </source>
</reference>
<keyword evidence="4" id="KW-1185">Reference proteome</keyword>
<dbReference type="Proteomes" id="UP000284395">
    <property type="component" value="Unassembled WGS sequence"/>
</dbReference>
<sequence>MASSCYFRKKMELAAQACDILGDLRIWPEGFCNISAPDVITMASTDSVGHEAAEQFGKGADGRMGWTAIVLAGRRPGVDPLAAHFGVEAKALIPIAGEAMVSRVLHSLCDVPEMSRIVVLTQDSEELSAAPELEWTRTQDRIHFMRSGKTISGSVLEFLRQDRNTQPVFLTTADNVLLTPEIARYFCDAAQAAQLSIGLVSRQQLERDFGESQRTWWHFRDGDFSGANLFALRVDNADEVTEALQFWEKIEQDRKKVWKIAARFGPLLMLRVVLRRLSLARAVQEAGRRLHVDAQAVELPFGRAAIDVDKLSDHVMAEKILQS</sequence>
<proteinExistence type="predicted"/>
<dbReference type="Pfam" id="PF12804">
    <property type="entry name" value="NTP_transf_3"/>
    <property type="match status" value="1"/>
</dbReference>
<dbReference type="AlphaFoldDB" id="A0A420EMH7"/>
<evidence type="ECO:0000313" key="4">
    <source>
        <dbReference type="Proteomes" id="UP000284395"/>
    </source>
</evidence>
<accession>A0A420EMH7</accession>
<dbReference type="Gene3D" id="3.90.550.10">
    <property type="entry name" value="Spore Coat Polysaccharide Biosynthesis Protein SpsA, Chain A"/>
    <property type="match status" value="1"/>
</dbReference>